<proteinExistence type="predicted"/>
<reference evidence="1" key="1">
    <citation type="submission" date="2021-06" db="EMBL/GenBank/DDBJ databases">
        <authorList>
            <person name="Kallberg Y."/>
            <person name="Tangrot J."/>
            <person name="Rosling A."/>
        </authorList>
    </citation>
    <scope>NUCLEOTIDE SEQUENCE</scope>
    <source>
        <strain evidence="1">87-6 pot B 2015</strain>
    </source>
</reference>
<name>A0A9N8WE35_FUNMO</name>
<evidence type="ECO:0000313" key="2">
    <source>
        <dbReference type="Proteomes" id="UP000789375"/>
    </source>
</evidence>
<dbReference type="AlphaFoldDB" id="A0A9N8WE35"/>
<dbReference type="EMBL" id="CAJVPP010000446">
    <property type="protein sequence ID" value="CAG8483453.1"/>
    <property type="molecule type" value="Genomic_DNA"/>
</dbReference>
<comment type="caution">
    <text evidence="1">The sequence shown here is derived from an EMBL/GenBank/DDBJ whole genome shotgun (WGS) entry which is preliminary data.</text>
</comment>
<evidence type="ECO:0000313" key="1">
    <source>
        <dbReference type="EMBL" id="CAG8483453.1"/>
    </source>
</evidence>
<sequence length="40" mass="4532">MSGLESISIFRIDLRIDLIAIIVSPRFDSKIQLSISTNRI</sequence>
<keyword evidence="2" id="KW-1185">Reference proteome</keyword>
<organism evidence="1 2">
    <name type="scientific">Funneliformis mosseae</name>
    <name type="common">Endomycorrhizal fungus</name>
    <name type="synonym">Glomus mosseae</name>
    <dbReference type="NCBI Taxonomy" id="27381"/>
    <lineage>
        <taxon>Eukaryota</taxon>
        <taxon>Fungi</taxon>
        <taxon>Fungi incertae sedis</taxon>
        <taxon>Mucoromycota</taxon>
        <taxon>Glomeromycotina</taxon>
        <taxon>Glomeromycetes</taxon>
        <taxon>Glomerales</taxon>
        <taxon>Glomeraceae</taxon>
        <taxon>Funneliformis</taxon>
    </lineage>
</organism>
<gene>
    <name evidence="1" type="ORF">FMOSSE_LOCUS3147</name>
</gene>
<dbReference type="Proteomes" id="UP000789375">
    <property type="component" value="Unassembled WGS sequence"/>
</dbReference>
<accession>A0A9N8WE35</accession>
<protein>
    <submittedName>
        <fullName evidence="1">604_t:CDS:1</fullName>
    </submittedName>
</protein>